<feature type="signal peptide" evidence="1">
    <location>
        <begin position="1"/>
        <end position="21"/>
    </location>
</feature>
<reference evidence="3" key="1">
    <citation type="submission" date="2022-01" db="EMBL/GenBank/DDBJ databases">
        <authorList>
            <person name="King R."/>
        </authorList>
    </citation>
    <scope>NUCLEOTIDE SEQUENCE</scope>
</reference>
<dbReference type="EMBL" id="OU896707">
    <property type="protein sequence ID" value="CAG9813457.1"/>
    <property type="molecule type" value="Genomic_DNA"/>
</dbReference>
<dbReference type="InterPro" id="IPR001507">
    <property type="entry name" value="ZP_dom"/>
</dbReference>
<dbReference type="PANTHER" id="PTHR46560">
    <property type="entry name" value="CYPHER, ISOFORM B"/>
    <property type="match status" value="1"/>
</dbReference>
<dbReference type="AlphaFoldDB" id="A0A9N9S8L8"/>
<feature type="domain" description="ZP" evidence="2">
    <location>
        <begin position="45"/>
        <end position="323"/>
    </location>
</feature>
<feature type="chain" id="PRO_5040515103" description="ZP domain-containing protein" evidence="1">
    <location>
        <begin position="22"/>
        <end position="437"/>
    </location>
</feature>
<sequence length="437" mass="48497">MTKLHQICLLCFLSLVAPLESAFPPSLRHSTHPATTNKIKDVTLSCDSENFNVTLMMQSPFKGMLFAKDFAQECKSIGTFSNSVIISLPTSGCGVRLSSFPTENGNVQMVYTVNLVIQQDRFLRQITDQERVIKCPLKESDFLLKSNALVRTLKNELTRGQISHRVGRMKDAGWSKELEGKQLEDELNEALASARAWMEIVPEEVEDRPSGILQVGETARLSVKSTLPAGIGWRVVDCQAHDGLGDSSQKLIDAEGCPVDELLMPSLTYGPIRPIALMSHQEAVARFPAFKFPDRDRLHLSCGLQFCREACPKVDCSSESSESRDEKTLDFADSDILDRLEVYNSVEVVAPEIDDLEQGDRLQASEALMAYYIFPIPDINGPVNVPIYGGLCIKVHCDWQLVPVLGAQQSYSVPRQKASTNMLDTLNFPAYTTMMGL</sequence>
<gene>
    <name evidence="3" type="ORF">PHAECO_LOCUS114</name>
</gene>
<keyword evidence="4" id="KW-1185">Reference proteome</keyword>
<protein>
    <recommendedName>
        <fullName evidence="2">ZP domain-containing protein</fullName>
    </recommendedName>
</protein>
<accession>A0A9N9S8L8</accession>
<dbReference type="PANTHER" id="PTHR46560:SF5">
    <property type="entry name" value="CYPHER, ISOFORM B"/>
    <property type="match status" value="1"/>
</dbReference>
<dbReference type="OrthoDB" id="6351704at2759"/>
<organism evidence="3 4">
    <name type="scientific">Phaedon cochleariae</name>
    <name type="common">Mustard beetle</name>
    <dbReference type="NCBI Taxonomy" id="80249"/>
    <lineage>
        <taxon>Eukaryota</taxon>
        <taxon>Metazoa</taxon>
        <taxon>Ecdysozoa</taxon>
        <taxon>Arthropoda</taxon>
        <taxon>Hexapoda</taxon>
        <taxon>Insecta</taxon>
        <taxon>Pterygota</taxon>
        <taxon>Neoptera</taxon>
        <taxon>Endopterygota</taxon>
        <taxon>Coleoptera</taxon>
        <taxon>Polyphaga</taxon>
        <taxon>Cucujiformia</taxon>
        <taxon>Chrysomeloidea</taxon>
        <taxon>Chrysomelidae</taxon>
        <taxon>Chrysomelinae</taxon>
        <taxon>Chrysomelini</taxon>
        <taxon>Phaedon</taxon>
    </lineage>
</organism>
<evidence type="ECO:0000259" key="2">
    <source>
        <dbReference type="PROSITE" id="PS51034"/>
    </source>
</evidence>
<dbReference type="Proteomes" id="UP001153737">
    <property type="component" value="Chromosome 1"/>
</dbReference>
<keyword evidence="1" id="KW-0732">Signal</keyword>
<evidence type="ECO:0000313" key="3">
    <source>
        <dbReference type="EMBL" id="CAG9813457.1"/>
    </source>
</evidence>
<proteinExistence type="predicted"/>
<evidence type="ECO:0000256" key="1">
    <source>
        <dbReference type="SAM" id="SignalP"/>
    </source>
</evidence>
<name>A0A9N9S8L8_PHACE</name>
<evidence type="ECO:0000313" key="4">
    <source>
        <dbReference type="Proteomes" id="UP001153737"/>
    </source>
</evidence>
<dbReference type="PROSITE" id="PS51034">
    <property type="entry name" value="ZP_2"/>
    <property type="match status" value="1"/>
</dbReference>
<reference evidence="3" key="2">
    <citation type="submission" date="2022-10" db="EMBL/GenBank/DDBJ databases">
        <authorList>
            <consortium name="ENA_rothamsted_submissions"/>
            <consortium name="culmorum"/>
            <person name="King R."/>
        </authorList>
    </citation>
    <scope>NUCLEOTIDE SEQUENCE</scope>
</reference>
<dbReference type="SMART" id="SM00241">
    <property type="entry name" value="ZP"/>
    <property type="match status" value="1"/>
</dbReference>